<evidence type="ECO:0000313" key="4">
    <source>
        <dbReference type="EMBL" id="ABR16826.1"/>
    </source>
</evidence>
<evidence type="ECO:0008006" key="5">
    <source>
        <dbReference type="Google" id="ProtNLM"/>
    </source>
</evidence>
<dbReference type="GO" id="GO:0005829">
    <property type="term" value="C:cytosol"/>
    <property type="evidence" value="ECO:0007669"/>
    <property type="project" value="TreeGrafter"/>
</dbReference>
<evidence type="ECO:0000256" key="1">
    <source>
        <dbReference type="ARBA" id="ARBA00004496"/>
    </source>
</evidence>
<dbReference type="SUPFAM" id="SSF81296">
    <property type="entry name" value="E set domains"/>
    <property type="match status" value="1"/>
</dbReference>
<dbReference type="GO" id="GO:0005094">
    <property type="term" value="F:Rho GDP-dissociation inhibitor activity"/>
    <property type="evidence" value="ECO:0007669"/>
    <property type="project" value="InterPro"/>
</dbReference>
<dbReference type="InterPro" id="IPR000406">
    <property type="entry name" value="Rho_GDI"/>
</dbReference>
<dbReference type="GO" id="GO:0016020">
    <property type="term" value="C:membrane"/>
    <property type="evidence" value="ECO:0007669"/>
    <property type="project" value="TreeGrafter"/>
</dbReference>
<evidence type="ECO:0000256" key="3">
    <source>
        <dbReference type="ARBA" id="ARBA00022490"/>
    </source>
</evidence>
<protein>
    <recommendedName>
        <fullName evidence="5">Rho GDP-dissociation inhibitor 1</fullName>
    </recommendedName>
</protein>
<organism evidence="4">
    <name type="scientific">Picea sitchensis</name>
    <name type="common">Sitka spruce</name>
    <name type="synonym">Pinus sitchensis</name>
    <dbReference type="NCBI Taxonomy" id="3332"/>
    <lineage>
        <taxon>Eukaryota</taxon>
        <taxon>Viridiplantae</taxon>
        <taxon>Streptophyta</taxon>
        <taxon>Embryophyta</taxon>
        <taxon>Tracheophyta</taxon>
        <taxon>Spermatophyta</taxon>
        <taxon>Pinopsida</taxon>
        <taxon>Pinidae</taxon>
        <taxon>Conifers I</taxon>
        <taxon>Pinales</taxon>
        <taxon>Pinaceae</taxon>
        <taxon>Picea</taxon>
    </lineage>
</organism>
<name>B8LME6_PICSI</name>
<dbReference type="Gene3D" id="2.70.50.30">
    <property type="entry name" value="Coagulation Factor XIII, subunit A, domain 1"/>
    <property type="match status" value="1"/>
</dbReference>
<dbReference type="PRINTS" id="PR00492">
    <property type="entry name" value="RHOGDI"/>
</dbReference>
<comment type="subcellular location">
    <subcellularLocation>
        <location evidence="1">Cytoplasm</location>
    </subcellularLocation>
</comment>
<proteinExistence type="evidence at transcript level"/>
<dbReference type="PANTHER" id="PTHR10980">
    <property type="entry name" value="RHO GDP-DISSOCIATION INHIBITOR"/>
    <property type="match status" value="1"/>
</dbReference>
<dbReference type="EMBL" id="EF676964">
    <property type="protein sequence ID" value="ABR16826.1"/>
    <property type="molecule type" value="mRNA"/>
</dbReference>
<accession>B8LME6</accession>
<dbReference type="InterPro" id="IPR024792">
    <property type="entry name" value="RhoGDI_dom_sf"/>
</dbReference>
<comment type="similarity">
    <text evidence="2">Belongs to the Rho GDI family.</text>
</comment>
<reference evidence="4" key="1">
    <citation type="submission" date="2007-06" db="EMBL/GenBank/DDBJ databases">
        <title>Full length cDNA sequences from Sitka Spruce (Picea sitchensis).</title>
        <authorList>
            <person name="Ralph S.G."/>
            <person name="Chun H.E."/>
            <person name="Liao N."/>
            <person name="Ali J."/>
            <person name="Reid K."/>
            <person name="Kolosova N."/>
            <person name="Cooper N."/>
            <person name="Cullis C."/>
            <person name="Jancsik S."/>
            <person name="Moore R."/>
            <person name="Mayo M."/>
            <person name="Wagner S."/>
            <person name="Holt R.A."/>
            <person name="Jones S.J.M."/>
            <person name="Marra M.A."/>
            <person name="Ritland C.E."/>
            <person name="Ritland K."/>
            <person name="Bohlmann J."/>
        </authorList>
    </citation>
    <scope>NUCLEOTIDE SEQUENCE</scope>
    <source>
        <tissue evidence="4">Green portion of the leader tissue</tissue>
    </source>
</reference>
<dbReference type="FunFam" id="2.70.50.30:FF:000002">
    <property type="entry name" value="Rho GDP-dissociation inhibitor 1"/>
    <property type="match status" value="1"/>
</dbReference>
<dbReference type="InterPro" id="IPR014756">
    <property type="entry name" value="Ig_E-set"/>
</dbReference>
<dbReference type="Pfam" id="PF02115">
    <property type="entry name" value="Rho_GDI"/>
    <property type="match status" value="1"/>
</dbReference>
<evidence type="ECO:0000256" key="2">
    <source>
        <dbReference type="ARBA" id="ARBA00009758"/>
    </source>
</evidence>
<dbReference type="GO" id="GO:0007266">
    <property type="term" value="P:Rho protein signal transduction"/>
    <property type="evidence" value="ECO:0007669"/>
    <property type="project" value="InterPro"/>
</dbReference>
<dbReference type="AlphaFoldDB" id="B8LME6"/>
<keyword evidence="3" id="KW-0963">Cytoplasm</keyword>
<dbReference type="OMA" id="MSLVCET"/>
<dbReference type="PANTHER" id="PTHR10980:SF3">
    <property type="entry name" value="LD16419P"/>
    <property type="match status" value="1"/>
</dbReference>
<sequence length="257" mass="29411">MSMFTSSRNKSEVYSGFKSELGEVKEIVEEVGEAGLSGDDYSDEKLLSQFSKSLYYETDEEEQYGAKVGEEFFLGPHLPLKEQLGPLLPLKEQLEKDKEDESLRRWKEQLLGSLDMDSIGERLEPDVKILSLSMLCQDRADLILPIPFASKSKVSSFTVKEGSRYSLKFCFSVLDNIVSGLTYINTVWKSGVRVYNTRVMLGTFSPQQEPCTYVTKEETTPSGILARGYYTARTKFVDDDDRCYLEMNYSFEIRKNW</sequence>